<dbReference type="CDD" id="cd03809">
    <property type="entry name" value="GT4_MtfB-like"/>
    <property type="match status" value="1"/>
</dbReference>
<dbReference type="GO" id="GO:0009103">
    <property type="term" value="P:lipopolysaccharide biosynthetic process"/>
    <property type="evidence" value="ECO:0007669"/>
    <property type="project" value="TreeGrafter"/>
</dbReference>
<dbReference type="EMBL" id="MWAK01000507">
    <property type="protein sequence ID" value="OPZ88406.1"/>
    <property type="molecule type" value="Genomic_DNA"/>
</dbReference>
<dbReference type="PANTHER" id="PTHR46401:SF2">
    <property type="entry name" value="GLYCOSYLTRANSFERASE WBBK-RELATED"/>
    <property type="match status" value="1"/>
</dbReference>
<feature type="domain" description="Glycosyl transferase family 1" evidence="2">
    <location>
        <begin position="58"/>
        <end position="212"/>
    </location>
</feature>
<dbReference type="PANTHER" id="PTHR46401">
    <property type="entry name" value="GLYCOSYLTRANSFERASE WBBK-RELATED"/>
    <property type="match status" value="1"/>
</dbReference>
<gene>
    <name evidence="3" type="primary">mshA</name>
    <name evidence="3" type="ORF">BWY73_01665</name>
</gene>
<dbReference type="FunFam" id="3.40.50.2000:FF:000119">
    <property type="entry name" value="Glycosyl transferase group 1"/>
    <property type="match status" value="1"/>
</dbReference>
<proteinExistence type="predicted"/>
<evidence type="ECO:0000313" key="3">
    <source>
        <dbReference type="EMBL" id="OPZ88406.1"/>
    </source>
</evidence>
<sequence>MLAISESTGRDLVRLFDFPADRVTVIHLGVDRNRFFPLDEAGRAAARKRLAGCGIEGEYLLYVGTIEPRKNLERLLLAFDRVRRLGHREYRLVIAGRRGWLCEGFEKTLAGLPAAAREMIIRTEYFPKEGLTDLYNLATAFVYPSLYEGFGLPVLEAMACGCPVVTSNTSSLPELAGTAARLADPTEVESIAAAISDVLADPVERERMRREGFRQAERFSWEATARKTLAVYRDEAARQ</sequence>
<dbReference type="SUPFAM" id="SSF53756">
    <property type="entry name" value="UDP-Glycosyltransferase/glycogen phosphorylase"/>
    <property type="match status" value="1"/>
</dbReference>
<dbReference type="Pfam" id="PF00534">
    <property type="entry name" value="Glycos_transf_1"/>
    <property type="match status" value="1"/>
</dbReference>
<dbReference type="Gene3D" id="3.40.50.2000">
    <property type="entry name" value="Glycogen Phosphorylase B"/>
    <property type="match status" value="1"/>
</dbReference>
<evidence type="ECO:0000256" key="1">
    <source>
        <dbReference type="ARBA" id="ARBA00022679"/>
    </source>
</evidence>
<dbReference type="GO" id="GO:0102710">
    <property type="term" value="F:D-inositol-3-phosphate glycosyltransferase activity"/>
    <property type="evidence" value="ECO:0007669"/>
    <property type="project" value="UniProtKB-EC"/>
</dbReference>
<dbReference type="Proteomes" id="UP000485484">
    <property type="component" value="Unassembled WGS sequence"/>
</dbReference>
<accession>A0A1V5M5H9</accession>
<name>A0A1V5M5H9_UNCT6</name>
<organism evidence="3">
    <name type="scientific">candidate division TA06 bacterium ADurb.Bin417</name>
    <dbReference type="NCBI Taxonomy" id="1852828"/>
    <lineage>
        <taxon>Bacteria</taxon>
        <taxon>Bacteria division TA06</taxon>
    </lineage>
</organism>
<protein>
    <submittedName>
        <fullName evidence="3">D-inositol 3-phosphate glycosyltransferase</fullName>
        <ecNumber evidence="3">2.4.1.250</ecNumber>
    </submittedName>
</protein>
<comment type="caution">
    <text evidence="3">The sequence shown here is derived from an EMBL/GenBank/DDBJ whole genome shotgun (WGS) entry which is preliminary data.</text>
</comment>
<reference evidence="3" key="1">
    <citation type="submission" date="2017-02" db="EMBL/GenBank/DDBJ databases">
        <title>Delving into the versatile metabolic prowess of the omnipresent phylum Bacteroidetes.</title>
        <authorList>
            <person name="Nobu M.K."/>
            <person name="Mei R."/>
            <person name="Narihiro T."/>
            <person name="Kuroda K."/>
            <person name="Liu W.-T."/>
        </authorList>
    </citation>
    <scope>NUCLEOTIDE SEQUENCE</scope>
    <source>
        <strain evidence="3">ADurb.Bin417</strain>
    </source>
</reference>
<dbReference type="EC" id="2.4.1.250" evidence="3"/>
<keyword evidence="3" id="KW-0328">Glycosyltransferase</keyword>
<keyword evidence="1 3" id="KW-0808">Transferase</keyword>
<evidence type="ECO:0000259" key="2">
    <source>
        <dbReference type="Pfam" id="PF00534"/>
    </source>
</evidence>
<dbReference type="AlphaFoldDB" id="A0A1V5M5H9"/>
<dbReference type="InterPro" id="IPR001296">
    <property type="entry name" value="Glyco_trans_1"/>
</dbReference>